<dbReference type="PANTHER" id="PTHR47396">
    <property type="entry name" value="TYPE I RESTRICTION ENZYME ECOKI R PROTEIN"/>
    <property type="match status" value="1"/>
</dbReference>
<dbReference type="InterPro" id="IPR006935">
    <property type="entry name" value="Helicase/UvrB_N"/>
</dbReference>
<dbReference type="Gene3D" id="3.40.50.300">
    <property type="entry name" value="P-loop containing nucleotide triphosphate hydrolases"/>
    <property type="match status" value="2"/>
</dbReference>
<dbReference type="Proteomes" id="UP000763088">
    <property type="component" value="Unassembled WGS sequence"/>
</dbReference>
<proteinExistence type="predicted"/>
<reference evidence="3" key="1">
    <citation type="submission" date="2019-04" db="EMBL/GenBank/DDBJ databases">
        <title>Evolution of Biomass-Degrading Anaerobic Consortia Revealed by Metagenomics.</title>
        <authorList>
            <person name="Peng X."/>
        </authorList>
    </citation>
    <scope>NUCLEOTIDE SEQUENCE</scope>
    <source>
        <strain evidence="3">SIG141</strain>
    </source>
</reference>
<feature type="domain" description="Helicase ATP-binding" evidence="1">
    <location>
        <begin position="17"/>
        <end position="149"/>
    </location>
</feature>
<evidence type="ECO:0008006" key="5">
    <source>
        <dbReference type="Google" id="ProtNLM"/>
    </source>
</evidence>
<dbReference type="GO" id="GO:0016787">
    <property type="term" value="F:hydrolase activity"/>
    <property type="evidence" value="ECO:0007669"/>
    <property type="project" value="InterPro"/>
</dbReference>
<dbReference type="InterPro" id="IPR027417">
    <property type="entry name" value="P-loop_NTPase"/>
</dbReference>
<dbReference type="GO" id="GO:0003677">
    <property type="term" value="F:DNA binding"/>
    <property type="evidence" value="ECO:0007669"/>
    <property type="project" value="InterPro"/>
</dbReference>
<dbReference type="GO" id="GO:0005524">
    <property type="term" value="F:ATP binding"/>
    <property type="evidence" value="ECO:0007669"/>
    <property type="project" value="InterPro"/>
</dbReference>
<sequence length="1013" mass="117883">MRIQLLKHNKIAYNKVLEAFEKSQRTCVVHPTGTGKSYLIAAVSEHFKNVLILGPNVFVLDQVHDVLKWRKKGVEFMTYQMLARMDTVPTGYDLVCLDEFHRAGAQEWGAAVDRLLNENSDAKVFGTTATPIRYLNHERNMADELFDNNIASYISIGEAWSRSILPVPKFVIGLFNFRKAIEDAEERIKASKKLSIEEKRQRLFRLSNARLEWNKSIGMPAILKKHLDPDIRRIIVFCSSIERLESMRKTVIGWFQTAGFNVNSACTVHIGQSDKKIREAMNEFESNEGEGVRLMFSVNMLNEGVHIPQVGAVLMLRTTNSRIIYMQQMGRCLTAANTEKPVILDMVDNITTTSSIHGLQTDFLDWQQIRNGAKVEYNRSFLVTDYRQSIRDVLEKLAPQELSFETWEDQLKQLQEYCKKYGHTPTRNNPEIFRKYMYLMANHRDTNEMKEIIQKYGQQIMWNKHNREFMEQELRDFIDAHHRGPSRWIAEDLRWYKMFIVIKKHEPEHPIILECRKLAEERLKAEQEIWYSEAISIINDFINENGRLPKSTALPDGTYEPIQKWRGLKKKYSDRAEVKAIMAKYGSGRKNTFTPLETRIKMCEDFCKEHGFLPHASFADAKLVKAWQSLKRLHADDPRVLDLMEYPALSPNYRRIEQGIKKVEDFYAKYGRLPGNSKNRSEEEKKALNSMVNIFEKYADNPRVKVLMAKRVRAIVKRKSISRITALKKIIGDTAQTKRLSKVNNKERRKASLNKKMHFHLQRLTSFYETEGRFPLSGSKVSKAERNVYRSMILLLNDFSDEPEVKNLLGKKPNVSIVLQEGIKLLLDFVDKAGRLPVDNFNPISGERRALATWRTLKKNYPDLPVTRKLMQLNPFGSDRLGLAIQKVIEFESKWQRLPRTNKGGVDDESKAYEKLAFLRKRHPDHPAVKALLEKYKDYEPRMEITREIIAKVREWIDEKGRLPKCSKKDKEERKMAYALKHLRNKHSDMPEVKALLSMFQDSINNDVEGIAC</sequence>
<organism evidence="3 4">
    <name type="scientific">Xylanibacter ruminicola</name>
    <name type="common">Prevotella ruminicola</name>
    <dbReference type="NCBI Taxonomy" id="839"/>
    <lineage>
        <taxon>Bacteria</taxon>
        <taxon>Pseudomonadati</taxon>
        <taxon>Bacteroidota</taxon>
        <taxon>Bacteroidia</taxon>
        <taxon>Bacteroidales</taxon>
        <taxon>Prevotellaceae</taxon>
        <taxon>Xylanibacter</taxon>
    </lineage>
</organism>
<evidence type="ECO:0000259" key="1">
    <source>
        <dbReference type="PROSITE" id="PS51192"/>
    </source>
</evidence>
<gene>
    <name evidence="3" type="ORF">E7102_01705</name>
</gene>
<evidence type="ECO:0000259" key="2">
    <source>
        <dbReference type="PROSITE" id="PS51194"/>
    </source>
</evidence>
<evidence type="ECO:0000313" key="3">
    <source>
        <dbReference type="EMBL" id="MBE6265179.1"/>
    </source>
</evidence>
<comment type="caution">
    <text evidence="3">The sequence shown here is derived from an EMBL/GenBank/DDBJ whole genome shotgun (WGS) entry which is preliminary data.</text>
</comment>
<protein>
    <recommendedName>
        <fullName evidence="5">Helicase conserved C-terminal domain-containing protein</fullName>
    </recommendedName>
</protein>
<dbReference type="InterPro" id="IPR014001">
    <property type="entry name" value="Helicase_ATP-bd"/>
</dbReference>
<dbReference type="InterPro" id="IPR001650">
    <property type="entry name" value="Helicase_C-like"/>
</dbReference>
<dbReference type="SUPFAM" id="SSF52540">
    <property type="entry name" value="P-loop containing nucleoside triphosphate hydrolases"/>
    <property type="match status" value="1"/>
</dbReference>
<dbReference type="SMART" id="SM00487">
    <property type="entry name" value="DEXDc"/>
    <property type="match status" value="1"/>
</dbReference>
<dbReference type="GO" id="GO:0005829">
    <property type="term" value="C:cytosol"/>
    <property type="evidence" value="ECO:0007669"/>
    <property type="project" value="TreeGrafter"/>
</dbReference>
<accession>A0A928BR30</accession>
<evidence type="ECO:0000313" key="4">
    <source>
        <dbReference type="Proteomes" id="UP000763088"/>
    </source>
</evidence>
<dbReference type="AlphaFoldDB" id="A0A928BR30"/>
<dbReference type="EMBL" id="SUYD01000002">
    <property type="protein sequence ID" value="MBE6265179.1"/>
    <property type="molecule type" value="Genomic_DNA"/>
</dbReference>
<dbReference type="PROSITE" id="PS51194">
    <property type="entry name" value="HELICASE_CTER"/>
    <property type="match status" value="1"/>
</dbReference>
<dbReference type="Pfam" id="PF04851">
    <property type="entry name" value="ResIII"/>
    <property type="match status" value="1"/>
</dbReference>
<feature type="domain" description="Helicase C-terminal" evidence="2">
    <location>
        <begin position="222"/>
        <end position="398"/>
    </location>
</feature>
<dbReference type="PANTHER" id="PTHR47396:SF1">
    <property type="entry name" value="ATP-DEPENDENT HELICASE IRC3-RELATED"/>
    <property type="match status" value="1"/>
</dbReference>
<name>A0A928BR30_XYLRU</name>
<dbReference type="InterPro" id="IPR050742">
    <property type="entry name" value="Helicase_Restrict-Modif_Enz"/>
</dbReference>
<dbReference type="PROSITE" id="PS51192">
    <property type="entry name" value="HELICASE_ATP_BIND_1"/>
    <property type="match status" value="1"/>
</dbReference>
<dbReference type="Pfam" id="PF00271">
    <property type="entry name" value="Helicase_C"/>
    <property type="match status" value="1"/>
</dbReference>